<gene>
    <name evidence="3" type="ORF">GCM10007416_07720</name>
</gene>
<name>A0ABQ1G562_9BACL</name>
<dbReference type="SMART" id="SM00903">
    <property type="entry name" value="Flavin_Reduct"/>
    <property type="match status" value="1"/>
</dbReference>
<evidence type="ECO:0000259" key="2">
    <source>
        <dbReference type="SMART" id="SM00903"/>
    </source>
</evidence>
<comment type="caution">
    <text evidence="3">The sequence shown here is derived from an EMBL/GenBank/DDBJ whole genome shotgun (WGS) entry which is preliminary data.</text>
</comment>
<evidence type="ECO:0000313" key="3">
    <source>
        <dbReference type="EMBL" id="GGA37261.1"/>
    </source>
</evidence>
<dbReference type="EMBL" id="BMEX01000002">
    <property type="protein sequence ID" value="GGA37261.1"/>
    <property type="molecule type" value="Genomic_DNA"/>
</dbReference>
<dbReference type="PANTHER" id="PTHR30466:SF1">
    <property type="entry name" value="FMN REDUCTASE (NADH) RUTF"/>
    <property type="match status" value="1"/>
</dbReference>
<accession>A0ABQ1G562</accession>
<proteinExistence type="predicted"/>
<evidence type="ECO:0000313" key="4">
    <source>
        <dbReference type="Proteomes" id="UP000617979"/>
    </source>
</evidence>
<reference evidence="4" key="1">
    <citation type="journal article" date="2019" name="Int. J. Syst. Evol. Microbiol.">
        <title>The Global Catalogue of Microorganisms (GCM) 10K type strain sequencing project: providing services to taxonomists for standard genome sequencing and annotation.</title>
        <authorList>
            <consortium name="The Broad Institute Genomics Platform"/>
            <consortium name="The Broad Institute Genome Sequencing Center for Infectious Disease"/>
            <person name="Wu L."/>
            <person name="Ma J."/>
        </authorList>
    </citation>
    <scope>NUCLEOTIDE SEQUENCE [LARGE SCALE GENOMIC DNA]</scope>
    <source>
        <strain evidence="4">CGMCC 1.12404</strain>
    </source>
</reference>
<dbReference type="Proteomes" id="UP000617979">
    <property type="component" value="Unassembled WGS sequence"/>
</dbReference>
<dbReference type="PANTHER" id="PTHR30466">
    <property type="entry name" value="FLAVIN REDUCTASE"/>
    <property type="match status" value="1"/>
</dbReference>
<dbReference type="InterPro" id="IPR002563">
    <property type="entry name" value="Flavin_Rdtase-like_dom"/>
</dbReference>
<feature type="domain" description="Flavin reductase like" evidence="2">
    <location>
        <begin position="1"/>
        <end position="95"/>
    </location>
</feature>
<keyword evidence="4" id="KW-1185">Reference proteome</keyword>
<dbReference type="SUPFAM" id="SSF50475">
    <property type="entry name" value="FMN-binding split barrel"/>
    <property type="match status" value="1"/>
</dbReference>
<protein>
    <recommendedName>
        <fullName evidence="2">Flavin reductase like domain-containing protein</fullName>
    </recommendedName>
</protein>
<dbReference type="Gene3D" id="2.30.110.10">
    <property type="entry name" value="Electron Transport, Fmn-binding Protein, Chain A"/>
    <property type="match status" value="1"/>
</dbReference>
<dbReference type="Pfam" id="PF01613">
    <property type="entry name" value="Flavin_Reduct"/>
    <property type="match status" value="1"/>
</dbReference>
<dbReference type="InterPro" id="IPR050268">
    <property type="entry name" value="NADH-dep_flavin_reductase"/>
</dbReference>
<keyword evidence="1" id="KW-0560">Oxidoreductase</keyword>
<sequence>MYGELGESGKFAVSILAEEQQNISMHFAGQKKEGRGIDFDFIQDVSVIQHALTTMVCNMHSSHHVGDHTLYVGEVVDIGLNEGNPLTFFKGKYGTLAKQTN</sequence>
<evidence type="ECO:0000256" key="1">
    <source>
        <dbReference type="ARBA" id="ARBA00023002"/>
    </source>
</evidence>
<dbReference type="InterPro" id="IPR012349">
    <property type="entry name" value="Split_barrel_FMN-bd"/>
</dbReference>
<organism evidence="3 4">
    <name type="scientific">Kroppenstedtia guangzhouensis</name>
    <dbReference type="NCBI Taxonomy" id="1274356"/>
    <lineage>
        <taxon>Bacteria</taxon>
        <taxon>Bacillati</taxon>
        <taxon>Bacillota</taxon>
        <taxon>Bacilli</taxon>
        <taxon>Bacillales</taxon>
        <taxon>Thermoactinomycetaceae</taxon>
        <taxon>Kroppenstedtia</taxon>
    </lineage>
</organism>